<evidence type="ECO:0008006" key="3">
    <source>
        <dbReference type="Google" id="ProtNLM"/>
    </source>
</evidence>
<reference evidence="2" key="1">
    <citation type="submission" date="2017-05" db="UniProtKB">
        <authorList>
            <consortium name="EnsemblMetazoa"/>
        </authorList>
    </citation>
    <scope>IDENTIFICATION</scope>
</reference>
<organism evidence="2">
    <name type="scientific">Amphimedon queenslandica</name>
    <name type="common">Sponge</name>
    <dbReference type="NCBI Taxonomy" id="400682"/>
    <lineage>
        <taxon>Eukaryota</taxon>
        <taxon>Metazoa</taxon>
        <taxon>Porifera</taxon>
        <taxon>Demospongiae</taxon>
        <taxon>Heteroscleromorpha</taxon>
        <taxon>Haplosclerida</taxon>
        <taxon>Niphatidae</taxon>
        <taxon>Amphimedon</taxon>
    </lineage>
</organism>
<dbReference type="AlphaFoldDB" id="A0A1X7SSA3"/>
<protein>
    <recommendedName>
        <fullName evidence="3">MULE transposase domain-containing protein</fullName>
    </recommendedName>
</protein>
<dbReference type="EnsemblMetazoa" id="Aqu2.1.04951_001">
    <property type="protein sequence ID" value="Aqu2.1.04951_001"/>
    <property type="gene ID" value="Aqu2.1.04951"/>
</dbReference>
<name>A0A1X7SSA3_AMPQE</name>
<proteinExistence type="predicted"/>
<dbReference type="InParanoid" id="A0A1X7SSA3"/>
<evidence type="ECO:0000256" key="1">
    <source>
        <dbReference type="SAM" id="MobiDB-lite"/>
    </source>
</evidence>
<evidence type="ECO:0000313" key="2">
    <source>
        <dbReference type="EnsemblMetazoa" id="Aqu2.1.04951_001"/>
    </source>
</evidence>
<accession>A0A1X7SSA3</accession>
<sequence length="409" mass="46397">MKSLNGDTTTLPSAGSLPRSRQQASDVRRFFVDKDPLFSVMHMCIEGNGPQFVRVVTGAPEPMAVVTFDWTLNDLVRFGTSPDNFSILAVDPTFNLCAFHVTVMTYEHKLLEKVVASSTSSIHPVMLSHIFIHQRKTFATYHFFASQLIGMRPQLRDIKAFGTDDNIKSNHIGDFKVPLSVLHEFIADIFGKATDLQLGLVDSMDEEDLMTKFASLKDTWNKRESDATKAVPKFYSWFLKYCIPVVKSNMLRSLRTAAGLGSPPLPYYKNRVESLNKVLKLHTKYQKHQLPEFIKIMEGLYDAQVKEIEKSLCGIAEYRVLPAYKQHCYEARKWFTMSENQRKAVLRRFMSASTIIPSFESSYSGLSASDNPLSSLPLPHSLQIKFEIMLKICRSLTYVKLLVQSLVGL</sequence>
<feature type="region of interest" description="Disordered" evidence="1">
    <location>
        <begin position="1"/>
        <end position="22"/>
    </location>
</feature>